<evidence type="ECO:0008006" key="3">
    <source>
        <dbReference type="Google" id="ProtNLM"/>
    </source>
</evidence>
<dbReference type="OrthoDB" id="2020115at2759"/>
<dbReference type="Gene3D" id="1.10.3450.10">
    <property type="entry name" value="TTHA0068-like"/>
    <property type="match status" value="1"/>
</dbReference>
<dbReference type="InterPro" id="IPR023203">
    <property type="entry name" value="TTHA0068_sf"/>
</dbReference>
<keyword evidence="2" id="KW-1185">Reference proteome</keyword>
<dbReference type="InterPro" id="IPR005500">
    <property type="entry name" value="DUF309"/>
</dbReference>
<name>A0A0K9PDV5_ZOSMR</name>
<dbReference type="PANTHER" id="PTHR34796">
    <property type="entry name" value="EXPRESSED PROTEIN"/>
    <property type="match status" value="1"/>
</dbReference>
<dbReference type="SUPFAM" id="SSF140663">
    <property type="entry name" value="TTHA0068-like"/>
    <property type="match status" value="1"/>
</dbReference>
<dbReference type="EMBL" id="LFYR01000980">
    <property type="protein sequence ID" value="KMZ66437.1"/>
    <property type="molecule type" value="Genomic_DNA"/>
</dbReference>
<dbReference type="Proteomes" id="UP000036987">
    <property type="component" value="Unassembled WGS sequence"/>
</dbReference>
<organism evidence="1 2">
    <name type="scientific">Zostera marina</name>
    <name type="common">Eelgrass</name>
    <dbReference type="NCBI Taxonomy" id="29655"/>
    <lineage>
        <taxon>Eukaryota</taxon>
        <taxon>Viridiplantae</taxon>
        <taxon>Streptophyta</taxon>
        <taxon>Embryophyta</taxon>
        <taxon>Tracheophyta</taxon>
        <taxon>Spermatophyta</taxon>
        <taxon>Magnoliopsida</taxon>
        <taxon>Liliopsida</taxon>
        <taxon>Zosteraceae</taxon>
        <taxon>Zostera</taxon>
    </lineage>
</organism>
<proteinExistence type="predicted"/>
<evidence type="ECO:0000313" key="2">
    <source>
        <dbReference type="Proteomes" id="UP000036987"/>
    </source>
</evidence>
<gene>
    <name evidence="1" type="ORF">ZOSMA_29G00860</name>
</gene>
<reference evidence="2" key="1">
    <citation type="journal article" date="2016" name="Nature">
        <title>The genome of the seagrass Zostera marina reveals angiosperm adaptation to the sea.</title>
        <authorList>
            <person name="Olsen J.L."/>
            <person name="Rouze P."/>
            <person name="Verhelst B."/>
            <person name="Lin Y.-C."/>
            <person name="Bayer T."/>
            <person name="Collen J."/>
            <person name="Dattolo E."/>
            <person name="De Paoli E."/>
            <person name="Dittami S."/>
            <person name="Maumus F."/>
            <person name="Michel G."/>
            <person name="Kersting A."/>
            <person name="Lauritano C."/>
            <person name="Lohaus R."/>
            <person name="Toepel M."/>
            <person name="Tonon T."/>
            <person name="Vanneste K."/>
            <person name="Amirebrahimi M."/>
            <person name="Brakel J."/>
            <person name="Bostroem C."/>
            <person name="Chovatia M."/>
            <person name="Grimwood J."/>
            <person name="Jenkins J.W."/>
            <person name="Jueterbock A."/>
            <person name="Mraz A."/>
            <person name="Stam W.T."/>
            <person name="Tice H."/>
            <person name="Bornberg-Bauer E."/>
            <person name="Green P.J."/>
            <person name="Pearson G.A."/>
            <person name="Procaccini G."/>
            <person name="Duarte C.M."/>
            <person name="Schmutz J."/>
            <person name="Reusch T.B.H."/>
            <person name="Van de Peer Y."/>
        </authorList>
    </citation>
    <scope>NUCLEOTIDE SEQUENCE [LARGE SCALE GENOMIC DNA]</scope>
    <source>
        <strain evidence="2">cv. Finnish</strain>
    </source>
</reference>
<accession>A0A0K9PDV5</accession>
<dbReference type="Pfam" id="PF03745">
    <property type="entry name" value="DUF309"/>
    <property type="match status" value="1"/>
</dbReference>
<protein>
    <recommendedName>
        <fullName evidence="3">DUF309 domain-containing protein</fullName>
    </recommendedName>
</protein>
<dbReference type="PANTHER" id="PTHR34796:SF1">
    <property type="entry name" value="EXPRESSED PROTEIN"/>
    <property type="match status" value="1"/>
</dbReference>
<sequence length="153" mass="17758">MFNQGDYYGCHDVLEEIWNDAEEPVRTLIHGILQCAVGFYHLFNQNHRGAMMELGEGVCKLRKMRFEDDCRALVQFESEVSVTLEFLYQMQRQLGDPSNSAGMKFYAKKSDDIDGNWYIISNSDCRSDEDEHVDRVKLPILLVTEEQLNALIR</sequence>
<dbReference type="AlphaFoldDB" id="A0A0K9PDV5"/>
<dbReference type="OMA" id="NVEQHRI"/>
<comment type="caution">
    <text evidence="1">The sequence shown here is derived from an EMBL/GenBank/DDBJ whole genome shotgun (WGS) entry which is preliminary data.</text>
</comment>
<evidence type="ECO:0000313" key="1">
    <source>
        <dbReference type="EMBL" id="KMZ66437.1"/>
    </source>
</evidence>